<evidence type="ECO:0000256" key="1">
    <source>
        <dbReference type="SAM" id="MobiDB-lite"/>
    </source>
</evidence>
<dbReference type="PANTHER" id="PTHR21310:SF15">
    <property type="entry name" value="AMINOGLYCOSIDE PHOSPHOTRANSFERASE DOMAIN-CONTAINING PROTEIN"/>
    <property type="match status" value="1"/>
</dbReference>
<gene>
    <name evidence="2" type="ORF">B0T20DRAFT_333679</name>
</gene>
<accession>A0AAE0PBV0</accession>
<name>A0AAE0PBV0_SORBR</name>
<feature type="non-terminal residue" evidence="2">
    <location>
        <position position="210"/>
    </location>
</feature>
<feature type="region of interest" description="Disordered" evidence="1">
    <location>
        <begin position="146"/>
        <end position="165"/>
    </location>
</feature>
<dbReference type="EMBL" id="JAUTDP010000008">
    <property type="protein sequence ID" value="KAK3396720.1"/>
    <property type="molecule type" value="Genomic_DNA"/>
</dbReference>
<reference evidence="2" key="2">
    <citation type="submission" date="2023-07" db="EMBL/GenBank/DDBJ databases">
        <authorList>
            <consortium name="Lawrence Berkeley National Laboratory"/>
            <person name="Haridas S."/>
            <person name="Hensen N."/>
            <person name="Bonometti L."/>
            <person name="Westerberg I."/>
            <person name="Brannstrom I.O."/>
            <person name="Guillou S."/>
            <person name="Cros-Aarteil S."/>
            <person name="Calhoun S."/>
            <person name="Kuo A."/>
            <person name="Mondo S."/>
            <person name="Pangilinan J."/>
            <person name="Riley R."/>
            <person name="LaButti K."/>
            <person name="Andreopoulos B."/>
            <person name="Lipzen A."/>
            <person name="Chen C."/>
            <person name="Yanf M."/>
            <person name="Daum C."/>
            <person name="Ng V."/>
            <person name="Clum A."/>
            <person name="Steindorff A."/>
            <person name="Ohm R."/>
            <person name="Martin F."/>
            <person name="Silar P."/>
            <person name="Natvig D."/>
            <person name="Lalanne C."/>
            <person name="Gautier V."/>
            <person name="Ament-velasquez S.L."/>
            <person name="Kruys A."/>
            <person name="Hutchinson M.I."/>
            <person name="Powell A.J."/>
            <person name="Barry K."/>
            <person name="Miller A.N."/>
            <person name="Grigoriev I.V."/>
            <person name="Debuchy R."/>
            <person name="Gladieux P."/>
            <person name="Thoren M.H."/>
            <person name="Johannesson H."/>
        </authorList>
    </citation>
    <scope>NUCLEOTIDE SEQUENCE</scope>
    <source>
        <strain evidence="2">FGSC 1904</strain>
    </source>
</reference>
<protein>
    <submittedName>
        <fullName evidence="2">Uncharacterized protein</fullName>
    </submittedName>
</protein>
<dbReference type="Proteomes" id="UP001281003">
    <property type="component" value="Unassembled WGS sequence"/>
</dbReference>
<dbReference type="PANTHER" id="PTHR21310">
    <property type="entry name" value="AMINOGLYCOSIDE PHOSPHOTRANSFERASE-RELATED-RELATED"/>
    <property type="match status" value="1"/>
</dbReference>
<sequence length="210" mass="22897">YVVQCEVAAMAFLRDNVKTFQFPKCYAVERPGSERARRVGAGYMLIKGFFGNTVEQACKGGGEVWELPVKTQEHIMAQWTLAQAELASFTFPTIGSISEYSPKKGPTIGPIAAGAINGFADSGPLSSSWEYFRILADARFRSALQRSMSSSTSPSSPSSSSPESPSNLITLGHYIFRDLVHNSPHFRSLPSANGPFPFNHMDLGIQNILV</sequence>
<organism evidence="2 3">
    <name type="scientific">Sordaria brevicollis</name>
    <dbReference type="NCBI Taxonomy" id="83679"/>
    <lineage>
        <taxon>Eukaryota</taxon>
        <taxon>Fungi</taxon>
        <taxon>Dikarya</taxon>
        <taxon>Ascomycota</taxon>
        <taxon>Pezizomycotina</taxon>
        <taxon>Sordariomycetes</taxon>
        <taxon>Sordariomycetidae</taxon>
        <taxon>Sordariales</taxon>
        <taxon>Sordariaceae</taxon>
        <taxon>Sordaria</taxon>
    </lineage>
</organism>
<feature type="non-terminal residue" evidence="2">
    <location>
        <position position="1"/>
    </location>
</feature>
<comment type="caution">
    <text evidence="2">The sequence shown here is derived from an EMBL/GenBank/DDBJ whole genome shotgun (WGS) entry which is preliminary data.</text>
</comment>
<evidence type="ECO:0000313" key="3">
    <source>
        <dbReference type="Proteomes" id="UP001281003"/>
    </source>
</evidence>
<keyword evidence="3" id="KW-1185">Reference proteome</keyword>
<reference evidence="2" key="1">
    <citation type="journal article" date="2023" name="Mol. Phylogenet. Evol.">
        <title>Genome-scale phylogeny and comparative genomics of the fungal order Sordariales.</title>
        <authorList>
            <person name="Hensen N."/>
            <person name="Bonometti L."/>
            <person name="Westerberg I."/>
            <person name="Brannstrom I.O."/>
            <person name="Guillou S."/>
            <person name="Cros-Aarteil S."/>
            <person name="Calhoun S."/>
            <person name="Haridas S."/>
            <person name="Kuo A."/>
            <person name="Mondo S."/>
            <person name="Pangilinan J."/>
            <person name="Riley R."/>
            <person name="LaButti K."/>
            <person name="Andreopoulos B."/>
            <person name="Lipzen A."/>
            <person name="Chen C."/>
            <person name="Yan M."/>
            <person name="Daum C."/>
            <person name="Ng V."/>
            <person name="Clum A."/>
            <person name="Steindorff A."/>
            <person name="Ohm R.A."/>
            <person name="Martin F."/>
            <person name="Silar P."/>
            <person name="Natvig D.O."/>
            <person name="Lalanne C."/>
            <person name="Gautier V."/>
            <person name="Ament-Velasquez S.L."/>
            <person name="Kruys A."/>
            <person name="Hutchinson M.I."/>
            <person name="Powell A.J."/>
            <person name="Barry K."/>
            <person name="Miller A.N."/>
            <person name="Grigoriev I.V."/>
            <person name="Debuchy R."/>
            <person name="Gladieux P."/>
            <person name="Hiltunen Thoren M."/>
            <person name="Johannesson H."/>
        </authorList>
    </citation>
    <scope>NUCLEOTIDE SEQUENCE</scope>
    <source>
        <strain evidence="2">FGSC 1904</strain>
    </source>
</reference>
<dbReference type="InterPro" id="IPR051678">
    <property type="entry name" value="AGP_Transferase"/>
</dbReference>
<dbReference type="AlphaFoldDB" id="A0AAE0PBV0"/>
<feature type="compositionally biased region" description="Low complexity" evidence="1">
    <location>
        <begin position="147"/>
        <end position="165"/>
    </location>
</feature>
<evidence type="ECO:0000313" key="2">
    <source>
        <dbReference type="EMBL" id="KAK3396720.1"/>
    </source>
</evidence>
<proteinExistence type="predicted"/>